<accession>A0A3M9NR36</accession>
<evidence type="ECO:0000313" key="1">
    <source>
        <dbReference type="EMBL" id="RNI40180.1"/>
    </source>
</evidence>
<proteinExistence type="predicted"/>
<reference evidence="1 2" key="1">
    <citation type="submission" date="2018-11" db="EMBL/GenBank/DDBJ databases">
        <title>Draft genome sequence of Ferruginibacter sp. BO-59.</title>
        <authorList>
            <person name="Im W.T."/>
        </authorList>
    </citation>
    <scope>NUCLEOTIDE SEQUENCE [LARGE SCALE GENOMIC DNA]</scope>
    <source>
        <strain evidence="1 2">BO-59</strain>
    </source>
</reference>
<dbReference type="Proteomes" id="UP000267223">
    <property type="component" value="Unassembled WGS sequence"/>
</dbReference>
<evidence type="ECO:0000313" key="2">
    <source>
        <dbReference type="Proteomes" id="UP000267223"/>
    </source>
</evidence>
<sequence length="89" mass="9753">MSAFEKLAILINYTADNSEQTIPTGRQVNISGFYFILIKASRQSRYNKSALRNKTGIKLAFAARKPGKTRGAIGACPPTGGFSLIFCFF</sequence>
<name>A0A3M9NR36_9BACT</name>
<dbReference type="EMBL" id="RJJR01000001">
    <property type="protein sequence ID" value="RNI40180.1"/>
    <property type="molecule type" value="Genomic_DNA"/>
</dbReference>
<protein>
    <submittedName>
        <fullName evidence="1">Uncharacterized protein</fullName>
    </submittedName>
</protein>
<gene>
    <name evidence="1" type="ORF">EFY79_02475</name>
</gene>
<dbReference type="AlphaFoldDB" id="A0A3M9NR36"/>
<keyword evidence="2" id="KW-1185">Reference proteome</keyword>
<organism evidence="1 2">
    <name type="scientific">Hanamia caeni</name>
    <dbReference type="NCBI Taxonomy" id="2294116"/>
    <lineage>
        <taxon>Bacteria</taxon>
        <taxon>Pseudomonadati</taxon>
        <taxon>Bacteroidota</taxon>
        <taxon>Chitinophagia</taxon>
        <taxon>Chitinophagales</taxon>
        <taxon>Chitinophagaceae</taxon>
        <taxon>Hanamia</taxon>
    </lineage>
</organism>
<comment type="caution">
    <text evidence="1">The sequence shown here is derived from an EMBL/GenBank/DDBJ whole genome shotgun (WGS) entry which is preliminary data.</text>
</comment>